<keyword evidence="2" id="KW-1185">Reference proteome</keyword>
<protein>
    <recommendedName>
        <fullName evidence="3">Cytoplasmic protein</fullName>
    </recommendedName>
</protein>
<reference evidence="1" key="1">
    <citation type="submission" date="2018-07" db="EMBL/GenBank/DDBJ databases">
        <title>Complete genome sequence of Sphingomonas bisphenolicum strain AO1, a bisphenol A degradative bacterium isolated from Japanese farm field.</title>
        <authorList>
            <person name="Murakami M."/>
            <person name="Koh M."/>
            <person name="Koba S."/>
            <person name="Matsumura Y."/>
        </authorList>
    </citation>
    <scope>NUCLEOTIDE SEQUENCE</scope>
    <source>
        <strain evidence="1">AO1</strain>
    </source>
</reference>
<dbReference type="Proteomes" id="UP001059971">
    <property type="component" value="Chromosome 1"/>
</dbReference>
<dbReference type="EMBL" id="AP018817">
    <property type="protein sequence ID" value="BBF68688.1"/>
    <property type="molecule type" value="Genomic_DNA"/>
</dbReference>
<sequence length="99" mass="10801">MTDELHAVTARLAELKRQGGAEVEAHVHCANHRQELEASNIAGCFYCCTSFPAARINDWVDDGGTAMCPECGIDSVIGDASGFPISDEAFLKRMHSIWF</sequence>
<proteinExistence type="predicted"/>
<evidence type="ECO:0000313" key="1">
    <source>
        <dbReference type="EMBL" id="BBF68688.1"/>
    </source>
</evidence>
<gene>
    <name evidence="1" type="ORF">SBA_ch1_08880</name>
</gene>
<evidence type="ECO:0000313" key="2">
    <source>
        <dbReference type="Proteomes" id="UP001059971"/>
    </source>
</evidence>
<evidence type="ECO:0008006" key="3">
    <source>
        <dbReference type="Google" id="ProtNLM"/>
    </source>
</evidence>
<organism evidence="1 2">
    <name type="scientific">Sphingomonas bisphenolicum</name>
    <dbReference type="NCBI Taxonomy" id="296544"/>
    <lineage>
        <taxon>Bacteria</taxon>
        <taxon>Pseudomonadati</taxon>
        <taxon>Pseudomonadota</taxon>
        <taxon>Alphaproteobacteria</taxon>
        <taxon>Sphingomonadales</taxon>
        <taxon>Sphingomonadaceae</taxon>
        <taxon>Sphingomonas</taxon>
    </lineage>
</organism>
<accession>A0ABN5W9V0</accession>
<name>A0ABN5W9V0_9SPHN</name>
<dbReference type="RefSeq" id="WP_261936038.1">
    <property type="nucleotide sequence ID" value="NZ_AP018817.1"/>
</dbReference>